<evidence type="ECO:0000313" key="2">
    <source>
        <dbReference type="Proteomes" id="UP000259996"/>
    </source>
</evidence>
<dbReference type="GeneID" id="65115263"/>
<dbReference type="RefSeq" id="YP_010097606.1">
    <property type="nucleotide sequence ID" value="NC_055759.1"/>
</dbReference>
<protein>
    <submittedName>
        <fullName evidence="1">Uncharacterized protein</fullName>
    </submittedName>
</protein>
<sequence length="60" mass="6826">MGCSVSEQVRDEIDELVDWQLQQAGSGVWPRPMFELLPADFDEAGDLATARWSQEEGWWG</sequence>
<gene>
    <name evidence="1" type="primary">116</name>
    <name evidence="1" type="ORF">SEA_RYADEL_116</name>
</gene>
<reference evidence="1 2" key="1">
    <citation type="submission" date="2018-07" db="EMBL/GenBank/DDBJ databases">
        <authorList>
            <person name="Miller T.W."/>
            <person name="Bachhofer D.L."/>
            <person name="Cooper A."/>
            <person name="Doty J.C."/>
            <person name="Katuri J."/>
            <person name="Musgrave J.W."/>
            <person name="Palumbo A.J."/>
            <person name="Spann H.O."/>
            <person name="Edwards J.C."/>
            <person name="Meik J.M."/>
            <person name="Edwards D.C."/>
            <person name="Warner M.H."/>
            <person name="Garlena R.A."/>
            <person name="Russell D.A."/>
            <person name="Pope W.H."/>
            <person name="Jacobs-Sera D."/>
            <person name="Hatfull G.F."/>
        </authorList>
    </citation>
    <scope>NUCLEOTIDE SEQUENCE [LARGE SCALE GENOMIC DNA]</scope>
</reference>
<accession>A0A345MF82</accession>
<dbReference type="EMBL" id="MH590592">
    <property type="protein sequence ID" value="AXH69213.1"/>
    <property type="molecule type" value="Genomic_DNA"/>
</dbReference>
<organism evidence="1 2">
    <name type="scientific">Mycobacterium phage Ryadel</name>
    <dbReference type="NCBI Taxonomy" id="2283292"/>
    <lineage>
        <taxon>Viruses</taxon>
        <taxon>Duplodnaviria</taxon>
        <taxon>Heunggongvirae</taxon>
        <taxon>Uroviricota</taxon>
        <taxon>Caudoviricetes</taxon>
        <taxon>Corndogvirus</taxon>
        <taxon>Corndogvirus ryadel</taxon>
    </lineage>
</organism>
<dbReference type="KEGG" id="vg:65115263"/>
<proteinExistence type="predicted"/>
<dbReference type="Proteomes" id="UP000259996">
    <property type="component" value="Segment"/>
</dbReference>
<name>A0A345MF82_9CAUD</name>
<keyword evidence="2" id="KW-1185">Reference proteome</keyword>
<evidence type="ECO:0000313" key="1">
    <source>
        <dbReference type="EMBL" id="AXH69213.1"/>
    </source>
</evidence>